<sequence length="222" mass="26045">MVTVNPIKKVVVKTSCIVHKYINMQAIHILNNDGYEDAAQFFKENIKPLNEGAVWADQDFKSINHFFHYSEERGLYGFSNALDEGVRYNREAIRNIKRENLNKALFFVGAVAHLIQDATVPHHVNNRLLKSHKGFESWIRLKLFNHYDFSENSGTLRQTKLKDFMKNNAEVANNAYYRFNQIEDREERYFEISRVILKQAQISTAGYLLNFYEEHVGKQFCD</sequence>
<dbReference type="GO" id="GO:0034480">
    <property type="term" value="F:phosphatidylcholine phospholipase C activity"/>
    <property type="evidence" value="ECO:0007669"/>
    <property type="project" value="UniProtKB-EC"/>
</dbReference>
<evidence type="ECO:0000259" key="9">
    <source>
        <dbReference type="PROSITE" id="PS51346"/>
    </source>
</evidence>
<dbReference type="EMBL" id="BOPZ01000019">
    <property type="protein sequence ID" value="GIM29545.1"/>
    <property type="molecule type" value="Genomic_DNA"/>
</dbReference>
<dbReference type="InterPro" id="IPR029002">
    <property type="entry name" value="PLPC/GPLD1"/>
</dbReference>
<dbReference type="SUPFAM" id="SSF48537">
    <property type="entry name" value="Phospholipase C/P1 nuclease"/>
    <property type="match status" value="1"/>
</dbReference>
<dbReference type="InterPro" id="IPR008947">
    <property type="entry name" value="PLipase_C/P1_nuclease_dom_sf"/>
</dbReference>
<dbReference type="CDD" id="cd11009">
    <property type="entry name" value="Zn_dep_PLPC"/>
    <property type="match status" value="1"/>
</dbReference>
<keyword evidence="3" id="KW-0964">Secreted</keyword>
<evidence type="ECO:0000256" key="1">
    <source>
        <dbReference type="ARBA" id="ARBA00012018"/>
    </source>
</evidence>
<keyword evidence="7" id="KW-0862">Zinc</keyword>
<proteinExistence type="predicted"/>
<dbReference type="SMART" id="SM00770">
    <property type="entry name" value="Zn_dep_PLPC"/>
    <property type="match status" value="1"/>
</dbReference>
<comment type="caution">
    <text evidence="10">The sequence shown here is derived from an EMBL/GenBank/DDBJ whole genome shotgun (WGS) entry which is preliminary data.</text>
</comment>
<dbReference type="EC" id="3.1.4.3" evidence="1"/>
<evidence type="ECO:0000313" key="10">
    <source>
        <dbReference type="EMBL" id="GIM29545.1"/>
    </source>
</evidence>
<keyword evidence="11" id="KW-1185">Reference proteome</keyword>
<keyword evidence="4" id="KW-0479">Metal-binding</keyword>
<dbReference type="Gene3D" id="1.10.575.10">
    <property type="entry name" value="P1 Nuclease"/>
    <property type="match status" value="1"/>
</dbReference>
<keyword evidence="5" id="KW-0732">Signal</keyword>
<protein>
    <recommendedName>
        <fullName evidence="2">Phospholipase C</fullName>
        <ecNumber evidence="1">3.1.4.3</ecNumber>
    </recommendedName>
    <alternativeName>
        <fullName evidence="8">Phosphatidylcholine cholinephosphohydrolase</fullName>
    </alternativeName>
</protein>
<name>A0A919S1N2_9CLOT</name>
<accession>A0A919S1N2</accession>
<evidence type="ECO:0000256" key="3">
    <source>
        <dbReference type="ARBA" id="ARBA00022525"/>
    </source>
</evidence>
<dbReference type="GO" id="GO:0008270">
    <property type="term" value="F:zinc ion binding"/>
    <property type="evidence" value="ECO:0007669"/>
    <property type="project" value="InterPro"/>
</dbReference>
<feature type="domain" description="Zn-dependent PLC" evidence="9">
    <location>
        <begin position="6"/>
        <end position="222"/>
    </location>
</feature>
<dbReference type="AlphaFoldDB" id="A0A919S1N2"/>
<dbReference type="Proteomes" id="UP000679179">
    <property type="component" value="Unassembled WGS sequence"/>
</dbReference>
<dbReference type="InterPro" id="IPR001531">
    <property type="entry name" value="Zn_PLipaseC"/>
</dbReference>
<evidence type="ECO:0000256" key="4">
    <source>
        <dbReference type="ARBA" id="ARBA00022723"/>
    </source>
</evidence>
<evidence type="ECO:0000313" key="11">
    <source>
        <dbReference type="Proteomes" id="UP000679179"/>
    </source>
</evidence>
<evidence type="ECO:0000256" key="2">
    <source>
        <dbReference type="ARBA" id="ARBA00018391"/>
    </source>
</evidence>
<organism evidence="10 11">
    <name type="scientific">Clostridium polyendosporum</name>
    <dbReference type="NCBI Taxonomy" id="69208"/>
    <lineage>
        <taxon>Bacteria</taxon>
        <taxon>Bacillati</taxon>
        <taxon>Bacillota</taxon>
        <taxon>Clostridia</taxon>
        <taxon>Eubacteriales</taxon>
        <taxon>Clostridiaceae</taxon>
        <taxon>Clostridium</taxon>
    </lineage>
</organism>
<gene>
    <name evidence="10" type="ORF">CPJCM30710_22110</name>
</gene>
<evidence type="ECO:0000256" key="7">
    <source>
        <dbReference type="ARBA" id="ARBA00022833"/>
    </source>
</evidence>
<evidence type="ECO:0000256" key="8">
    <source>
        <dbReference type="ARBA" id="ARBA00031285"/>
    </source>
</evidence>
<evidence type="ECO:0000256" key="6">
    <source>
        <dbReference type="ARBA" id="ARBA00022801"/>
    </source>
</evidence>
<dbReference type="PROSITE" id="PS51346">
    <property type="entry name" value="PROKAR_ZN_DEPEND_PLPC_2"/>
    <property type="match status" value="1"/>
</dbReference>
<reference evidence="10" key="1">
    <citation type="submission" date="2021-03" db="EMBL/GenBank/DDBJ databases">
        <title>Taxonomic study of Clostridium polyendosporum from meadow-gley soil under rice.</title>
        <authorList>
            <person name="Kobayashi H."/>
            <person name="Tanizawa Y."/>
            <person name="Yagura M."/>
        </authorList>
    </citation>
    <scope>NUCLEOTIDE SEQUENCE</scope>
    <source>
        <strain evidence="10">JCM 30710</strain>
    </source>
</reference>
<keyword evidence="6" id="KW-0378">Hydrolase</keyword>
<evidence type="ECO:0000256" key="5">
    <source>
        <dbReference type="ARBA" id="ARBA00022729"/>
    </source>
</evidence>
<dbReference type="Pfam" id="PF00882">
    <property type="entry name" value="Zn_dep_PLPC"/>
    <property type="match status" value="1"/>
</dbReference>